<dbReference type="InterPro" id="IPR029058">
    <property type="entry name" value="AB_hydrolase_fold"/>
</dbReference>
<gene>
    <name evidence="1" type="ORF">BN59_01458</name>
</gene>
<dbReference type="AlphaFoldDB" id="A0A078KW00"/>
<dbReference type="SUPFAM" id="SSF53474">
    <property type="entry name" value="alpha/beta-Hydrolases"/>
    <property type="match status" value="1"/>
</dbReference>
<dbReference type="Gene3D" id="3.40.50.1820">
    <property type="entry name" value="alpha/beta hydrolase"/>
    <property type="match status" value="1"/>
</dbReference>
<name>A0A078KW00_9GAMM</name>
<keyword evidence="2" id="KW-1185">Reference proteome</keyword>
<dbReference type="eggNOG" id="COG1647">
    <property type="taxonomic scope" value="Bacteria"/>
</dbReference>
<dbReference type="Proteomes" id="UP000044071">
    <property type="component" value="Unassembled WGS sequence"/>
</dbReference>
<accession>A0A078KW00</accession>
<dbReference type="EMBL" id="CCSB01000001">
    <property type="protein sequence ID" value="CDZ77176.1"/>
    <property type="molecule type" value="Genomic_DNA"/>
</dbReference>
<proteinExistence type="predicted"/>
<sequence length="110" mass="12171">MASKGMAENAVSITGGAKISLFKIHQAHLLNHLTLKNLSLVSCPTLIIHAKEDDTASLRNADIIQEKISSTSIEKLFLENSYHIITVDNEREIVVKACVDFLENRIVLSQ</sequence>
<evidence type="ECO:0000313" key="1">
    <source>
        <dbReference type="EMBL" id="CDZ77176.1"/>
    </source>
</evidence>
<protein>
    <submittedName>
        <fullName evidence="1">Thermostable monoacylglycerol lipase</fullName>
    </submittedName>
</protein>
<evidence type="ECO:0000313" key="2">
    <source>
        <dbReference type="Proteomes" id="UP000044071"/>
    </source>
</evidence>
<organism evidence="1 2">
    <name type="scientific">Legionella massiliensis</name>
    <dbReference type="NCBI Taxonomy" id="1034943"/>
    <lineage>
        <taxon>Bacteria</taxon>
        <taxon>Pseudomonadati</taxon>
        <taxon>Pseudomonadota</taxon>
        <taxon>Gammaproteobacteria</taxon>
        <taxon>Legionellales</taxon>
        <taxon>Legionellaceae</taxon>
        <taxon>Legionella</taxon>
    </lineage>
</organism>
<reference evidence="1 2" key="1">
    <citation type="submission" date="2014-06" db="EMBL/GenBank/DDBJ databases">
        <authorList>
            <person name="Urmite Genomes Urmite Genomes"/>
        </authorList>
    </citation>
    <scope>NUCLEOTIDE SEQUENCE [LARGE SCALE GENOMIC DNA]</scope>
</reference>